<organism evidence="13 14">
    <name type="scientific">Myodes glareolus</name>
    <name type="common">Bank vole</name>
    <name type="synonym">Clethrionomys glareolus</name>
    <dbReference type="NCBI Taxonomy" id="447135"/>
    <lineage>
        <taxon>Eukaryota</taxon>
        <taxon>Metazoa</taxon>
        <taxon>Chordata</taxon>
        <taxon>Craniata</taxon>
        <taxon>Vertebrata</taxon>
        <taxon>Euteleostomi</taxon>
        <taxon>Mammalia</taxon>
        <taxon>Eutheria</taxon>
        <taxon>Euarchontoglires</taxon>
        <taxon>Glires</taxon>
        <taxon>Rodentia</taxon>
        <taxon>Myomorpha</taxon>
        <taxon>Muroidea</taxon>
        <taxon>Cricetidae</taxon>
        <taxon>Arvicolinae</taxon>
        <taxon>Myodes</taxon>
    </lineage>
</organism>
<evidence type="ECO:0000256" key="7">
    <source>
        <dbReference type="ARBA" id="ARBA00023157"/>
    </source>
</evidence>
<keyword evidence="8" id="KW-0325">Glycoprotein</keyword>
<gene>
    <name evidence="13" type="ORF">U0070_017891</name>
</gene>
<feature type="disulfide bond" evidence="10">
    <location>
        <begin position="346"/>
        <end position="355"/>
    </location>
</feature>
<dbReference type="InterPro" id="IPR000034">
    <property type="entry name" value="Laminin_IV"/>
</dbReference>
<keyword evidence="5" id="KW-0677">Repeat</keyword>
<feature type="disulfide bond" evidence="10">
    <location>
        <begin position="61"/>
        <end position="70"/>
    </location>
</feature>
<keyword evidence="14" id="KW-1185">Reference proteome</keyword>
<evidence type="ECO:0008006" key="15">
    <source>
        <dbReference type="Google" id="ProtNLM"/>
    </source>
</evidence>
<dbReference type="Gene3D" id="2.10.25.10">
    <property type="entry name" value="Laminin"/>
    <property type="match status" value="6"/>
</dbReference>
<keyword evidence="4" id="KW-0732">Signal</keyword>
<dbReference type="GO" id="GO:0009887">
    <property type="term" value="P:animal organ morphogenesis"/>
    <property type="evidence" value="ECO:0007669"/>
    <property type="project" value="TreeGrafter"/>
</dbReference>
<feature type="domain" description="Laminin EGF-like" evidence="11">
    <location>
        <begin position="177"/>
        <end position="223"/>
    </location>
</feature>
<dbReference type="FunFam" id="2.10.25.10:FF:000011">
    <property type="entry name" value="Cadherin EGF LAG seven-pass G-type receptor"/>
    <property type="match status" value="1"/>
</dbReference>
<feature type="domain" description="Laminin IV type A" evidence="12">
    <location>
        <begin position="391"/>
        <end position="563"/>
    </location>
</feature>
<dbReference type="GO" id="GO:0009888">
    <property type="term" value="P:tissue development"/>
    <property type="evidence" value="ECO:0007669"/>
    <property type="project" value="TreeGrafter"/>
</dbReference>
<evidence type="ECO:0000256" key="9">
    <source>
        <dbReference type="ARBA" id="ARBA00023292"/>
    </source>
</evidence>
<dbReference type="SMART" id="SM00180">
    <property type="entry name" value="EGF_Lam"/>
    <property type="match status" value="7"/>
</dbReference>
<feature type="non-terminal residue" evidence="13">
    <location>
        <position position="1"/>
    </location>
</feature>
<feature type="disulfide bond" evidence="10">
    <location>
        <begin position="177"/>
        <end position="189"/>
    </location>
</feature>
<dbReference type="Pfam" id="PF00052">
    <property type="entry name" value="Laminin_B"/>
    <property type="match status" value="1"/>
</dbReference>
<dbReference type="Gene3D" id="2.170.300.10">
    <property type="entry name" value="Tie2 ligand-binding domain superfamily"/>
    <property type="match status" value="1"/>
</dbReference>
<dbReference type="FunFam" id="2.170.300.10:FF:000008">
    <property type="entry name" value="Laminin subunit alpha 2"/>
    <property type="match status" value="1"/>
</dbReference>
<comment type="caution">
    <text evidence="10">Lacks conserved residue(s) required for the propagation of feature annotation.</text>
</comment>
<evidence type="ECO:0000256" key="10">
    <source>
        <dbReference type="PROSITE-ProRule" id="PRU00460"/>
    </source>
</evidence>
<dbReference type="PROSITE" id="PS01248">
    <property type="entry name" value="EGF_LAM_1"/>
    <property type="match status" value="3"/>
</dbReference>
<dbReference type="CDD" id="cd00055">
    <property type="entry name" value="EGF_Lam"/>
    <property type="match status" value="7"/>
</dbReference>
<evidence type="ECO:0000256" key="1">
    <source>
        <dbReference type="ARBA" id="ARBA00004302"/>
    </source>
</evidence>
<dbReference type="GO" id="GO:0005201">
    <property type="term" value="F:extracellular matrix structural constituent"/>
    <property type="evidence" value="ECO:0007669"/>
    <property type="project" value="TreeGrafter"/>
</dbReference>
<dbReference type="FunFam" id="2.10.25.10:FF:000094">
    <property type="entry name" value="Laminin subunit alpha-2"/>
    <property type="match status" value="1"/>
</dbReference>
<feature type="disulfide bond" evidence="10">
    <location>
        <begin position="42"/>
        <end position="59"/>
    </location>
</feature>
<dbReference type="InterPro" id="IPR050440">
    <property type="entry name" value="Laminin/Netrin_ECM"/>
</dbReference>
<evidence type="ECO:0000259" key="11">
    <source>
        <dbReference type="PROSITE" id="PS50027"/>
    </source>
</evidence>
<dbReference type="AlphaFoldDB" id="A0AAW0K7Q4"/>
<evidence type="ECO:0000259" key="12">
    <source>
        <dbReference type="PROSITE" id="PS51115"/>
    </source>
</evidence>
<dbReference type="SMART" id="SM00281">
    <property type="entry name" value="LamB"/>
    <property type="match status" value="1"/>
</dbReference>
<dbReference type="PANTHER" id="PTHR10574:SF406">
    <property type="entry name" value="LAMININ SUBUNIT ALPHA 5"/>
    <property type="match status" value="1"/>
</dbReference>
<feature type="disulfide bond" evidence="10">
    <location>
        <begin position="270"/>
        <end position="282"/>
    </location>
</feature>
<dbReference type="PRINTS" id="PR00011">
    <property type="entry name" value="EGFLAMININ"/>
</dbReference>
<keyword evidence="6" id="KW-0084">Basement membrane</keyword>
<dbReference type="FunFam" id="2.10.25.10:FF:000051">
    <property type="entry name" value="Laminin subunit alpha 4"/>
    <property type="match status" value="1"/>
</dbReference>
<feature type="disulfide bond" evidence="10">
    <location>
        <begin position="291"/>
        <end position="300"/>
    </location>
</feature>
<dbReference type="SUPFAM" id="SSF57196">
    <property type="entry name" value="EGF/Laminin"/>
    <property type="match status" value="7"/>
</dbReference>
<feature type="domain" description="Laminin EGF-like" evidence="11">
    <location>
        <begin position="1"/>
        <end position="39"/>
    </location>
</feature>
<dbReference type="InterPro" id="IPR002049">
    <property type="entry name" value="LE_dom"/>
</dbReference>
<dbReference type="EMBL" id="JBBHLL010000002">
    <property type="protein sequence ID" value="KAK7835355.1"/>
    <property type="molecule type" value="Genomic_DNA"/>
</dbReference>
<name>A0AAW0K7Q4_MYOGA</name>
<protein>
    <recommendedName>
        <fullName evidence="15">Laminin subunit alpha 2</fullName>
    </recommendedName>
</protein>
<evidence type="ECO:0000256" key="8">
    <source>
        <dbReference type="ARBA" id="ARBA00023180"/>
    </source>
</evidence>
<feature type="disulfide bond" evidence="10">
    <location>
        <begin position="272"/>
        <end position="289"/>
    </location>
</feature>
<evidence type="ECO:0000256" key="2">
    <source>
        <dbReference type="ARBA" id="ARBA00022525"/>
    </source>
</evidence>
<comment type="caution">
    <text evidence="13">The sequence shown here is derived from an EMBL/GenBank/DDBJ whole genome shotgun (WGS) entry which is preliminary data.</text>
</comment>
<dbReference type="Pfam" id="PF00053">
    <property type="entry name" value="EGF_laminin"/>
    <property type="match status" value="7"/>
</dbReference>
<feature type="domain" description="Laminin EGF-like" evidence="11">
    <location>
        <begin position="270"/>
        <end position="315"/>
    </location>
</feature>
<keyword evidence="3" id="KW-0272">Extracellular matrix</keyword>
<evidence type="ECO:0000313" key="13">
    <source>
        <dbReference type="EMBL" id="KAK7835355.1"/>
    </source>
</evidence>
<sequence>CDSLSGSCLICKPGTTGRYCELCADGYFGDAVDAKNCQPCHCNSNGSFSEVCHTRTGQCECRPNVQGRRCDECKLSTWWDSAKQFCELCDCSPLGSVSPQCDMTGRCICKSGFVGKQCNLSRQVHHPEEQPHRAQRLLGSPRMWGSSGSSGCPRGTYWTPVPPETFGLQVGRGCVPCNCNSFGSKSFDCEESGQCWCQPGVAGKKCDRCAHGYFNFQEGGCTACDCSHLGNNCDPKTGQCICPPNTIGEKCSECVPNTWGHSIVTGCKACNCSTVGSLDSQCNVNTGQCNCHPKFSGMRCSECTRGHWNYPHCSLCECFLPGTDATTCDSETRRCSCSDQTGQCTCKVNVEGIHCDRCRPGKYGLDAKNPLGCSSCYCFGVTSQCSEAKDLIRMGVTLSDEQTILPLVDEALQHTTTKGIAFQHPEIVAKMDEVRQDLHLEPFYWKLPEQFEGKKLMAYGGKLKYAIYFEARDETGFSTYKPQVIIRGGTPTHARIITRYMAAPLIGQLTRHEIEMTEKEWKYYGDDPRISRTVTREDFLDILYDIHYILIKATYGNVVRQSR</sequence>
<accession>A0AAW0K7Q4</accession>
<dbReference type="FunFam" id="2.10.25.10:FF:000082">
    <property type="entry name" value="Laminin subunit alpha 1"/>
    <property type="match status" value="1"/>
</dbReference>
<comment type="subcellular location">
    <subcellularLocation>
        <location evidence="1">Secreted</location>
        <location evidence="1">Extracellular space</location>
        <location evidence="1">Extracellular matrix</location>
        <location evidence="1">Basement membrane</location>
    </subcellularLocation>
</comment>
<feature type="domain" description="Laminin EGF-like" evidence="11">
    <location>
        <begin position="224"/>
        <end position="269"/>
    </location>
</feature>
<keyword evidence="7 10" id="KW-1015">Disulfide bond</keyword>
<dbReference type="FunFam" id="2.10.25.10:FF:000189">
    <property type="entry name" value="Laminin subunit alpha 2"/>
    <property type="match status" value="1"/>
</dbReference>
<feature type="disulfide bond" evidence="10">
    <location>
        <begin position="23"/>
        <end position="37"/>
    </location>
</feature>
<feature type="disulfide bond" evidence="10">
    <location>
        <begin position="242"/>
        <end position="251"/>
    </location>
</feature>
<proteinExistence type="predicted"/>
<evidence type="ECO:0000313" key="14">
    <source>
        <dbReference type="Proteomes" id="UP001488838"/>
    </source>
</evidence>
<feature type="disulfide bond" evidence="10">
    <location>
        <begin position="197"/>
        <end position="206"/>
    </location>
</feature>
<keyword evidence="9 10" id="KW-0424">Laminin EGF-like domain</keyword>
<feature type="disulfide bond" evidence="10">
    <location>
        <begin position="11"/>
        <end position="20"/>
    </location>
</feature>
<dbReference type="GO" id="GO:0005576">
    <property type="term" value="C:extracellular region"/>
    <property type="evidence" value="ECO:0007669"/>
    <property type="project" value="UniProtKB-ARBA"/>
</dbReference>
<feature type="disulfide bond" evidence="10">
    <location>
        <begin position="316"/>
        <end position="328"/>
    </location>
</feature>
<reference evidence="13 14" key="1">
    <citation type="journal article" date="2023" name="bioRxiv">
        <title>Conserved and derived expression patterns and positive selection on dental genes reveal complex evolutionary context of ever-growing rodent molars.</title>
        <authorList>
            <person name="Calamari Z.T."/>
            <person name="Song A."/>
            <person name="Cohen E."/>
            <person name="Akter M."/>
            <person name="Roy R.D."/>
            <person name="Hallikas O."/>
            <person name="Christensen M.M."/>
            <person name="Li P."/>
            <person name="Marangoni P."/>
            <person name="Jernvall J."/>
            <person name="Klein O.D."/>
        </authorList>
    </citation>
    <scope>NUCLEOTIDE SEQUENCE [LARGE SCALE GENOMIC DNA]</scope>
    <source>
        <strain evidence="13">V071</strain>
    </source>
</reference>
<evidence type="ECO:0000256" key="5">
    <source>
        <dbReference type="ARBA" id="ARBA00022737"/>
    </source>
</evidence>
<dbReference type="FunFam" id="2.10.25.10:FF:000512">
    <property type="entry name" value="Laminin subunit alpha 1"/>
    <property type="match status" value="1"/>
</dbReference>
<dbReference type="GO" id="GO:0007411">
    <property type="term" value="P:axon guidance"/>
    <property type="evidence" value="ECO:0007669"/>
    <property type="project" value="TreeGrafter"/>
</dbReference>
<dbReference type="PROSITE" id="PS50027">
    <property type="entry name" value="EGF_LAM_2"/>
    <property type="match status" value="6"/>
</dbReference>
<keyword evidence="2" id="KW-0964">Secreted</keyword>
<feature type="disulfide bond" evidence="10">
    <location>
        <begin position="40"/>
        <end position="52"/>
    </location>
</feature>
<feature type="domain" description="Laminin EGF-like" evidence="11">
    <location>
        <begin position="316"/>
        <end position="375"/>
    </location>
</feature>
<evidence type="ECO:0000256" key="3">
    <source>
        <dbReference type="ARBA" id="ARBA00022530"/>
    </source>
</evidence>
<dbReference type="PROSITE" id="PS51115">
    <property type="entry name" value="LAMININ_IVA"/>
    <property type="match status" value="1"/>
</dbReference>
<dbReference type="GO" id="GO:0005604">
    <property type="term" value="C:basement membrane"/>
    <property type="evidence" value="ECO:0007669"/>
    <property type="project" value="UniProtKB-SubCell"/>
</dbReference>
<dbReference type="Proteomes" id="UP001488838">
    <property type="component" value="Unassembled WGS sequence"/>
</dbReference>
<feature type="domain" description="Laminin EGF-like" evidence="11">
    <location>
        <begin position="40"/>
        <end position="93"/>
    </location>
</feature>
<evidence type="ECO:0000256" key="4">
    <source>
        <dbReference type="ARBA" id="ARBA00022729"/>
    </source>
</evidence>
<dbReference type="PANTHER" id="PTHR10574">
    <property type="entry name" value="NETRIN/LAMININ-RELATED"/>
    <property type="match status" value="1"/>
</dbReference>
<evidence type="ECO:0000256" key="6">
    <source>
        <dbReference type="ARBA" id="ARBA00022869"/>
    </source>
</evidence>